<dbReference type="Pfam" id="PF00462">
    <property type="entry name" value="Glutaredoxin"/>
    <property type="match status" value="1"/>
</dbReference>
<proteinExistence type="inferred from homology"/>
<dbReference type="EMBL" id="JAATIQ010000074">
    <property type="protein sequence ID" value="KAF4388415.1"/>
    <property type="molecule type" value="Genomic_DNA"/>
</dbReference>
<evidence type="ECO:0000256" key="1">
    <source>
        <dbReference type="ARBA" id="ARBA00004496"/>
    </source>
</evidence>
<evidence type="ECO:0000256" key="2">
    <source>
        <dbReference type="ARBA" id="ARBA00007568"/>
    </source>
</evidence>
<dbReference type="InterPro" id="IPR002109">
    <property type="entry name" value="Glutaredoxin"/>
</dbReference>
<dbReference type="PROSITE" id="PS51354">
    <property type="entry name" value="GLUTAREDOXIN_2"/>
    <property type="match status" value="1"/>
</dbReference>
<dbReference type="PANTHER" id="PTHR10168">
    <property type="entry name" value="GLUTAREDOXIN"/>
    <property type="match status" value="1"/>
</dbReference>
<comment type="similarity">
    <text evidence="2">Belongs to the glutaredoxin family. CC-type subfamily.</text>
</comment>
<accession>A0A7J6GZZ1</accession>
<evidence type="ECO:0000313" key="6">
    <source>
        <dbReference type="EMBL" id="KAF4388415.1"/>
    </source>
</evidence>
<evidence type="ECO:0000256" key="3">
    <source>
        <dbReference type="ARBA" id="ARBA00022490"/>
    </source>
</evidence>
<reference evidence="6 7" key="1">
    <citation type="journal article" date="2020" name="bioRxiv">
        <title>Sequence and annotation of 42 cannabis genomes reveals extensive copy number variation in cannabinoid synthesis and pathogen resistance genes.</title>
        <authorList>
            <person name="Mckernan K.J."/>
            <person name="Helbert Y."/>
            <person name="Kane L.T."/>
            <person name="Ebling H."/>
            <person name="Zhang L."/>
            <person name="Liu B."/>
            <person name="Eaton Z."/>
            <person name="Mclaughlin S."/>
            <person name="Kingan S."/>
            <person name="Baybayan P."/>
            <person name="Concepcion G."/>
            <person name="Jordan M."/>
            <person name="Riva A."/>
            <person name="Barbazuk W."/>
            <person name="Harkins T."/>
        </authorList>
    </citation>
    <scope>NUCLEOTIDE SEQUENCE [LARGE SCALE GENOMIC DNA]</scope>
    <source>
        <strain evidence="7">cv. Jamaican Lion 4</strain>
        <tissue evidence="6">Leaf</tissue>
    </source>
</reference>
<dbReference type="NCBIfam" id="TIGR02189">
    <property type="entry name" value="GlrX-like_plant"/>
    <property type="match status" value="1"/>
</dbReference>
<evidence type="ECO:0000256" key="4">
    <source>
        <dbReference type="ARBA" id="ARBA00023284"/>
    </source>
</evidence>
<keyword evidence="3" id="KW-0963">Cytoplasm</keyword>
<comment type="subcellular location">
    <subcellularLocation>
        <location evidence="1">Cytoplasm</location>
    </subcellularLocation>
</comment>
<gene>
    <name evidence="6" type="ORF">G4B88_013252</name>
</gene>
<keyword evidence="7" id="KW-1185">Reference proteome</keyword>
<evidence type="ECO:0000313" key="7">
    <source>
        <dbReference type="Proteomes" id="UP000583929"/>
    </source>
</evidence>
<keyword evidence="4" id="KW-0676">Redox-active center</keyword>
<sequence length="285" mass="31265">MEMVTRMVSDTPLVIFSRSSCCMCHSIKSLFYSFGANPTVYELDKIPIESSSIRAIEQALTLLGCSPTLPAIFIGGQFIGGAQEVIRLHLSGIWEIITTLLLMMCCHRFLLPKTQPPSSPNHETIVCKAIRGMGVSPKEAFCCSPKALISIFQSLKACQLPNTALPTSVRTALMATRFAPRLSSSLSTLIHMCDYETKPDNHTSASIIWFCIDASAVAMAPFAVSLSTHQLLDHLGQTTHAPKIITKRMNECASKISNKGISILKRKKSNLGRNESLFCLTSTFY</sequence>
<dbReference type="AlphaFoldDB" id="A0A7J6GZZ1"/>
<dbReference type="InterPro" id="IPR011905">
    <property type="entry name" value="GlrX-like_pln_2"/>
</dbReference>
<evidence type="ECO:0000259" key="5">
    <source>
        <dbReference type="Pfam" id="PF00462"/>
    </source>
</evidence>
<dbReference type="GO" id="GO:0005737">
    <property type="term" value="C:cytoplasm"/>
    <property type="evidence" value="ECO:0007669"/>
    <property type="project" value="UniProtKB-SubCell"/>
</dbReference>
<feature type="domain" description="Glutaredoxin" evidence="5">
    <location>
        <begin position="14"/>
        <end position="79"/>
    </location>
</feature>
<dbReference type="PRINTS" id="PR00160">
    <property type="entry name" value="GLUTAREDOXIN"/>
</dbReference>
<dbReference type="CDD" id="cd03419">
    <property type="entry name" value="GRX_GRXh_1_2_like"/>
    <property type="match status" value="1"/>
</dbReference>
<protein>
    <recommendedName>
        <fullName evidence="5">Glutaredoxin domain-containing protein</fullName>
    </recommendedName>
</protein>
<dbReference type="Gene3D" id="3.40.30.10">
    <property type="entry name" value="Glutaredoxin"/>
    <property type="match status" value="1"/>
</dbReference>
<dbReference type="Proteomes" id="UP000583929">
    <property type="component" value="Unassembled WGS sequence"/>
</dbReference>
<organism evidence="6 7">
    <name type="scientific">Cannabis sativa</name>
    <name type="common">Hemp</name>
    <name type="synonym">Marijuana</name>
    <dbReference type="NCBI Taxonomy" id="3483"/>
    <lineage>
        <taxon>Eukaryota</taxon>
        <taxon>Viridiplantae</taxon>
        <taxon>Streptophyta</taxon>
        <taxon>Embryophyta</taxon>
        <taxon>Tracheophyta</taxon>
        <taxon>Spermatophyta</taxon>
        <taxon>Magnoliopsida</taxon>
        <taxon>eudicotyledons</taxon>
        <taxon>Gunneridae</taxon>
        <taxon>Pentapetalae</taxon>
        <taxon>rosids</taxon>
        <taxon>fabids</taxon>
        <taxon>Rosales</taxon>
        <taxon>Cannabaceae</taxon>
        <taxon>Cannabis</taxon>
    </lineage>
</organism>
<dbReference type="InterPro" id="IPR036249">
    <property type="entry name" value="Thioredoxin-like_sf"/>
</dbReference>
<comment type="caution">
    <text evidence="6">The sequence shown here is derived from an EMBL/GenBank/DDBJ whole genome shotgun (WGS) entry which is preliminary data.</text>
</comment>
<dbReference type="SUPFAM" id="SSF52833">
    <property type="entry name" value="Thioredoxin-like"/>
    <property type="match status" value="1"/>
</dbReference>
<dbReference type="InterPro" id="IPR014025">
    <property type="entry name" value="Glutaredoxin_subgr"/>
</dbReference>
<name>A0A7J6GZZ1_CANSA</name>